<dbReference type="EMBL" id="ML976987">
    <property type="protein sequence ID" value="KAF1958284.1"/>
    <property type="molecule type" value="Genomic_DNA"/>
</dbReference>
<evidence type="ECO:0000313" key="3">
    <source>
        <dbReference type="Proteomes" id="UP000800035"/>
    </source>
</evidence>
<feature type="transmembrane region" description="Helical" evidence="1">
    <location>
        <begin position="12"/>
        <end position="36"/>
    </location>
</feature>
<accession>A0A6A5U0Z7</accession>
<evidence type="ECO:0000256" key="1">
    <source>
        <dbReference type="SAM" id="Phobius"/>
    </source>
</evidence>
<name>A0A6A5U0Z7_9PLEO</name>
<keyword evidence="1" id="KW-0812">Transmembrane</keyword>
<evidence type="ECO:0000313" key="2">
    <source>
        <dbReference type="EMBL" id="KAF1958284.1"/>
    </source>
</evidence>
<keyword evidence="3" id="KW-1185">Reference proteome</keyword>
<protein>
    <submittedName>
        <fullName evidence="2">Uncharacterized protein</fullName>
    </submittedName>
</protein>
<dbReference type="AlphaFoldDB" id="A0A6A5U0Z7"/>
<organism evidence="2 3">
    <name type="scientific">Byssothecium circinans</name>
    <dbReference type="NCBI Taxonomy" id="147558"/>
    <lineage>
        <taxon>Eukaryota</taxon>
        <taxon>Fungi</taxon>
        <taxon>Dikarya</taxon>
        <taxon>Ascomycota</taxon>
        <taxon>Pezizomycotina</taxon>
        <taxon>Dothideomycetes</taxon>
        <taxon>Pleosporomycetidae</taxon>
        <taxon>Pleosporales</taxon>
        <taxon>Massarineae</taxon>
        <taxon>Massarinaceae</taxon>
        <taxon>Byssothecium</taxon>
    </lineage>
</organism>
<sequence>MKRTTKRYRDVWHQLCLSAFTLAVFLFFSTISYQLLHSLFRLTAWHIFSFLFAKDLLLSSSFLYPSPTCSPHFDLRLLSLPSTPRPHSYYCSPLHSLFSVTYCTPRQNFTASLLSFAGAAASFLPHLPVLQ</sequence>
<keyword evidence="1" id="KW-1133">Transmembrane helix</keyword>
<dbReference type="Proteomes" id="UP000800035">
    <property type="component" value="Unassembled WGS sequence"/>
</dbReference>
<proteinExistence type="predicted"/>
<gene>
    <name evidence="2" type="ORF">CC80DRAFT_27795</name>
</gene>
<keyword evidence="1" id="KW-0472">Membrane</keyword>
<reference evidence="2" key="1">
    <citation type="journal article" date="2020" name="Stud. Mycol.">
        <title>101 Dothideomycetes genomes: a test case for predicting lifestyles and emergence of pathogens.</title>
        <authorList>
            <person name="Haridas S."/>
            <person name="Albert R."/>
            <person name="Binder M."/>
            <person name="Bloem J."/>
            <person name="Labutti K."/>
            <person name="Salamov A."/>
            <person name="Andreopoulos B."/>
            <person name="Baker S."/>
            <person name="Barry K."/>
            <person name="Bills G."/>
            <person name="Bluhm B."/>
            <person name="Cannon C."/>
            <person name="Castanera R."/>
            <person name="Culley D."/>
            <person name="Daum C."/>
            <person name="Ezra D."/>
            <person name="Gonzalez J."/>
            <person name="Henrissat B."/>
            <person name="Kuo A."/>
            <person name="Liang C."/>
            <person name="Lipzen A."/>
            <person name="Lutzoni F."/>
            <person name="Magnuson J."/>
            <person name="Mondo S."/>
            <person name="Nolan M."/>
            <person name="Ohm R."/>
            <person name="Pangilinan J."/>
            <person name="Park H.-J."/>
            <person name="Ramirez L."/>
            <person name="Alfaro M."/>
            <person name="Sun H."/>
            <person name="Tritt A."/>
            <person name="Yoshinaga Y."/>
            <person name="Zwiers L.-H."/>
            <person name="Turgeon B."/>
            <person name="Goodwin S."/>
            <person name="Spatafora J."/>
            <person name="Crous P."/>
            <person name="Grigoriev I."/>
        </authorList>
    </citation>
    <scope>NUCLEOTIDE SEQUENCE</scope>
    <source>
        <strain evidence="2">CBS 675.92</strain>
    </source>
</reference>